<organism evidence="8 9">
    <name type="scientific">Pseudaeromonas sharmana</name>
    <dbReference type="NCBI Taxonomy" id="328412"/>
    <lineage>
        <taxon>Bacteria</taxon>
        <taxon>Pseudomonadati</taxon>
        <taxon>Pseudomonadota</taxon>
        <taxon>Gammaproteobacteria</taxon>
        <taxon>Aeromonadales</taxon>
        <taxon>Aeromonadaceae</taxon>
        <taxon>Pseudaeromonas</taxon>
    </lineage>
</organism>
<reference evidence="9" key="1">
    <citation type="journal article" date="2019" name="Int. J. Syst. Evol. Microbiol.">
        <title>The Global Catalogue of Microorganisms (GCM) 10K type strain sequencing project: providing services to taxonomists for standard genome sequencing and annotation.</title>
        <authorList>
            <consortium name="The Broad Institute Genomics Platform"/>
            <consortium name="The Broad Institute Genome Sequencing Center for Infectious Disease"/>
            <person name="Wu L."/>
            <person name="Ma J."/>
        </authorList>
    </citation>
    <scope>NUCLEOTIDE SEQUENCE [LARGE SCALE GENOMIC DNA]</scope>
    <source>
        <strain evidence="9">CCUG 54939</strain>
    </source>
</reference>
<dbReference type="SUPFAM" id="SSF55620">
    <property type="entry name" value="Tetrahydrobiopterin biosynthesis enzymes-like"/>
    <property type="match status" value="1"/>
</dbReference>
<dbReference type="EMBL" id="JBHSAF010000015">
    <property type="protein sequence ID" value="MFC3914728.1"/>
    <property type="molecule type" value="Genomic_DNA"/>
</dbReference>
<dbReference type="InterPro" id="IPR006157">
    <property type="entry name" value="FolB_dom"/>
</dbReference>
<comment type="similarity">
    <text evidence="3 6">Belongs to the DHNA family.</text>
</comment>
<keyword evidence="9" id="KW-1185">Reference proteome</keyword>
<dbReference type="GO" id="GO:0004150">
    <property type="term" value="F:dihydroneopterin aldolase activity"/>
    <property type="evidence" value="ECO:0007669"/>
    <property type="project" value="UniProtKB-EC"/>
</dbReference>
<evidence type="ECO:0000256" key="2">
    <source>
        <dbReference type="ARBA" id="ARBA00005013"/>
    </source>
</evidence>
<dbReference type="RefSeq" id="WP_377154022.1">
    <property type="nucleotide sequence ID" value="NZ_JBHSAF010000015.1"/>
</dbReference>
<dbReference type="SMART" id="SM00905">
    <property type="entry name" value="FolB"/>
    <property type="match status" value="1"/>
</dbReference>
<evidence type="ECO:0000256" key="6">
    <source>
        <dbReference type="RuleBase" id="RU362079"/>
    </source>
</evidence>
<dbReference type="NCBIfam" id="TIGR00525">
    <property type="entry name" value="folB"/>
    <property type="match status" value="1"/>
</dbReference>
<sequence length="117" mass="12830">MDKVFVSGLEVMCTIGAYDWEKTIQQKLIFDLEMAFDNRPAAATDDLSLALDYARVSQSVIALVQSEPIELVETVAERVAALILAEFSLPWVKVRVTKPHAVLAARGGVGVEIIREA</sequence>
<evidence type="ECO:0000256" key="3">
    <source>
        <dbReference type="ARBA" id="ARBA00005708"/>
    </source>
</evidence>
<dbReference type="EC" id="4.1.2.25" evidence="6"/>
<protein>
    <recommendedName>
        <fullName evidence="6">7,8-dihydroneopterin aldolase</fullName>
        <ecNumber evidence="6">4.1.2.25</ecNumber>
    </recommendedName>
</protein>
<comment type="caution">
    <text evidence="8">The sequence shown here is derived from an EMBL/GenBank/DDBJ whole genome shotgun (WGS) entry which is preliminary data.</text>
</comment>
<dbReference type="InterPro" id="IPR006156">
    <property type="entry name" value="Dihydroneopterin_aldolase"/>
</dbReference>
<comment type="function">
    <text evidence="6">Catalyzes the conversion of 7,8-dihydroneopterin to 6-hydroxymethyl-7,8-dihydropterin.</text>
</comment>
<evidence type="ECO:0000313" key="8">
    <source>
        <dbReference type="EMBL" id="MFC3914728.1"/>
    </source>
</evidence>
<dbReference type="Pfam" id="PF02152">
    <property type="entry name" value="FolB"/>
    <property type="match status" value="1"/>
</dbReference>
<comment type="catalytic activity">
    <reaction evidence="1 6">
        <text>7,8-dihydroneopterin = 6-hydroxymethyl-7,8-dihydropterin + glycolaldehyde</text>
        <dbReference type="Rhea" id="RHEA:10540"/>
        <dbReference type="ChEBI" id="CHEBI:17001"/>
        <dbReference type="ChEBI" id="CHEBI:17071"/>
        <dbReference type="ChEBI" id="CHEBI:44841"/>
        <dbReference type="EC" id="4.1.2.25"/>
    </reaction>
</comment>
<keyword evidence="4 6" id="KW-0289">Folate biosynthesis</keyword>
<dbReference type="InterPro" id="IPR043133">
    <property type="entry name" value="GTP-CH-I_C/QueF"/>
</dbReference>
<dbReference type="PANTHER" id="PTHR42844:SF1">
    <property type="entry name" value="DIHYDRONEOPTERIN ALDOLASE 1-RELATED"/>
    <property type="match status" value="1"/>
</dbReference>
<keyword evidence="5 6" id="KW-0456">Lyase</keyword>
<evidence type="ECO:0000313" key="9">
    <source>
        <dbReference type="Proteomes" id="UP001595692"/>
    </source>
</evidence>
<dbReference type="Proteomes" id="UP001595692">
    <property type="component" value="Unassembled WGS sequence"/>
</dbReference>
<dbReference type="Gene3D" id="3.30.1130.10">
    <property type="match status" value="1"/>
</dbReference>
<feature type="domain" description="Dihydroneopterin aldolase/epimerase" evidence="7">
    <location>
        <begin position="4"/>
        <end position="115"/>
    </location>
</feature>
<dbReference type="CDD" id="cd00534">
    <property type="entry name" value="DHNA_DHNTPE"/>
    <property type="match status" value="1"/>
</dbReference>
<evidence type="ECO:0000256" key="4">
    <source>
        <dbReference type="ARBA" id="ARBA00022909"/>
    </source>
</evidence>
<dbReference type="PANTHER" id="PTHR42844">
    <property type="entry name" value="DIHYDRONEOPTERIN ALDOLASE 1-RELATED"/>
    <property type="match status" value="1"/>
</dbReference>
<comment type="pathway">
    <text evidence="2 6">Cofactor biosynthesis; tetrahydrofolate biosynthesis; 2-amino-4-hydroxy-6-hydroxymethyl-7,8-dihydropteridine diphosphate from 7,8-dihydroneopterin triphosphate: step 3/4.</text>
</comment>
<name>A0ABV8CRS7_9GAMM</name>
<evidence type="ECO:0000256" key="5">
    <source>
        <dbReference type="ARBA" id="ARBA00023239"/>
    </source>
</evidence>
<proteinExistence type="inferred from homology"/>
<dbReference type="NCBIfam" id="TIGR00526">
    <property type="entry name" value="folB_dom"/>
    <property type="match status" value="1"/>
</dbReference>
<accession>A0ABV8CRS7</accession>
<evidence type="ECO:0000259" key="7">
    <source>
        <dbReference type="SMART" id="SM00905"/>
    </source>
</evidence>
<evidence type="ECO:0000256" key="1">
    <source>
        <dbReference type="ARBA" id="ARBA00001353"/>
    </source>
</evidence>
<gene>
    <name evidence="8" type="primary">folB</name>
    <name evidence="8" type="ORF">ACFOSS_14865</name>
</gene>